<keyword evidence="1" id="KW-0540">Nuclease</keyword>
<evidence type="ECO:0000256" key="3">
    <source>
        <dbReference type="ARBA" id="ARBA00022763"/>
    </source>
</evidence>
<dbReference type="EMBL" id="CP000254">
    <property type="protein sequence ID" value="ABD40311.1"/>
    <property type="molecule type" value="Genomic_DNA"/>
</dbReference>
<dbReference type="HOGENOM" id="CLU_001114_1_1_2"/>
<dbReference type="InterPro" id="IPR038726">
    <property type="entry name" value="PDDEXK_AddAB-type"/>
</dbReference>
<dbReference type="Gene3D" id="1.10.486.10">
    <property type="entry name" value="PCRA, domain 4"/>
    <property type="match status" value="1"/>
</dbReference>
<keyword evidence="5 14" id="KW-0347">Helicase</keyword>
<evidence type="ECO:0000256" key="4">
    <source>
        <dbReference type="ARBA" id="ARBA00022801"/>
    </source>
</evidence>
<dbReference type="Pfam" id="PF00580">
    <property type="entry name" value="UvrD-helicase"/>
    <property type="match status" value="2"/>
</dbReference>
<sequence length="1149" mass="129873">MAATPRQLEAISRHDVSMVVTAGAGTGKTFVLVEKYLNLVQDQGYRIRDVLALTFTDKAAAEMKERVRKTIAERLKDDPDNQVWKDAHEELVIAPVMTFHSFCAQILREFAIEAGLDPGFVILDEGQALAVEREAFETLIRKPPEEIQESLIRLLAQIEKFQVNQIMTTLAKNTDAFLQFAEDLAGDPDGIINAWEIFLEQVRTPVINQFFADTDIRDAISDFIRFEEVYRNKDDRAVRYLQQVCPYLYDLTPDAPPETLHKAAEEFLKIRPTGKLGSQKIWDNDDLIRFREAKTCLIENLEKAVPFFSLYIDKDSRFTASTITFFRDLALVAGYYFDLLHMLKRQANGVDFNDLIQLTREFLQSHQDIVARHIRPRYQYILVDEFQDTDPAQFEIITAIIGELQPGTRSLFIVGDPKQSIYLFRNADVTRFKEAQTRILSDCKGNLINLDTSFRSCREVIGCVNYLFSRIFASTEKPWEFGYEPIQVCDDRKASPGSITVLLPGKAPKGSERSETKEIEAGMVADLVHQIVSCGSFQITDRDGVMRPAGYGDIAILIERRTHLTRYTTALSRKETPFYVHGGIGFYSRQEIYDIYNILSFLLRPYDSAALFGVLRSPYFSFSDPLIYHILNVPGAKRRWSLYEKLRACAERFCTRPSEIEPSAEILSCSPADQELILRAARLLESWRNLAGREPVVPLVNRIIRESGILTIYGALEQGEQQAANLTKLLGIIRGRTEGGYYSLFDLVQDMMISIADEEREGEAALDTLSKTSVNIMTVHAAKGLEFPVVILPDMGSSREGKLGPILSGDHPHLYGVRIPDPDQDFDIKETPVYTALSLIQKEKESAERKRLFYVGATRARDHLVLCGKQPDKFYESVDKSNNRIDWVCTLFGITKDIAEEGGVISIDPEDGGKPIDITILTDPDQLTRMWAQEALPPLTLPDEYAKLSGTRKRGLYSDMPDEKATIRPVPVTDIGLLGKATGHEETIHQVTIPGGSHLLPDEIGTLLHHIFSGKDTKSVLVSYGITSPEAESFCNTLYQRFCSTPLIRDAVRSFQEVSFITYSGNFPVTGRIDRLIQDSRNEWAVIDYKSGDKTGAELQLNVYRIAAEVLTGQPVRMFLYSMKTGEFTEPRFLSDEEIHVALKRYLGK</sequence>
<dbReference type="Pfam" id="PF13361">
    <property type="entry name" value="UvrD_C"/>
    <property type="match status" value="1"/>
</dbReference>
<dbReference type="Gene3D" id="3.40.50.300">
    <property type="entry name" value="P-loop containing nucleotide triphosphate hydrolases"/>
    <property type="match status" value="4"/>
</dbReference>
<evidence type="ECO:0000313" key="18">
    <source>
        <dbReference type="Proteomes" id="UP000001941"/>
    </source>
</evidence>
<evidence type="ECO:0000256" key="11">
    <source>
        <dbReference type="ARBA" id="ARBA00034617"/>
    </source>
</evidence>
<evidence type="ECO:0000256" key="7">
    <source>
        <dbReference type="ARBA" id="ARBA00022840"/>
    </source>
</evidence>
<dbReference type="GO" id="GO:0005829">
    <property type="term" value="C:cytosol"/>
    <property type="evidence" value="ECO:0007669"/>
    <property type="project" value="TreeGrafter"/>
</dbReference>
<evidence type="ECO:0000256" key="12">
    <source>
        <dbReference type="ARBA" id="ARBA00034808"/>
    </source>
</evidence>
<evidence type="ECO:0000256" key="5">
    <source>
        <dbReference type="ARBA" id="ARBA00022806"/>
    </source>
</evidence>
<keyword evidence="7 14" id="KW-0067">ATP-binding</keyword>
<accession>Q2FNI4</accession>
<evidence type="ECO:0000259" key="15">
    <source>
        <dbReference type="PROSITE" id="PS51198"/>
    </source>
</evidence>
<dbReference type="InterPro" id="IPR000212">
    <property type="entry name" value="DNA_helicase_UvrD/REP"/>
</dbReference>
<keyword evidence="18" id="KW-1185">Reference proteome</keyword>
<name>Q2FNI4_METHJ</name>
<evidence type="ECO:0000256" key="1">
    <source>
        <dbReference type="ARBA" id="ARBA00022722"/>
    </source>
</evidence>
<keyword evidence="3" id="KW-0227">DNA damage</keyword>
<dbReference type="Pfam" id="PF12705">
    <property type="entry name" value="PDDEXK_1"/>
    <property type="match status" value="1"/>
</dbReference>
<comment type="catalytic activity">
    <reaction evidence="11">
        <text>Couples ATP hydrolysis with the unwinding of duplex DNA by translocating in the 3'-5' direction.</text>
        <dbReference type="EC" id="5.6.2.4"/>
    </reaction>
</comment>
<evidence type="ECO:0000313" key="17">
    <source>
        <dbReference type="EMBL" id="ABD40311.1"/>
    </source>
</evidence>
<keyword evidence="4 14" id="KW-0378">Hydrolase</keyword>
<keyword evidence="10" id="KW-0413">Isomerase</keyword>
<keyword evidence="6" id="KW-0269">Exonuclease</keyword>
<dbReference type="Gene3D" id="3.90.320.10">
    <property type="match status" value="1"/>
</dbReference>
<dbReference type="EnsemblBacteria" id="ABD40311">
    <property type="protein sequence ID" value="ABD40311"/>
    <property type="gene ID" value="Mhun_0551"/>
</dbReference>
<dbReference type="GO" id="GO:0043138">
    <property type="term" value="F:3'-5' DNA helicase activity"/>
    <property type="evidence" value="ECO:0007669"/>
    <property type="project" value="UniProtKB-EC"/>
</dbReference>
<dbReference type="GO" id="GO:0004527">
    <property type="term" value="F:exonuclease activity"/>
    <property type="evidence" value="ECO:0007669"/>
    <property type="project" value="UniProtKB-KW"/>
</dbReference>
<dbReference type="PROSITE" id="PS51217">
    <property type="entry name" value="UVRD_HELICASE_CTER"/>
    <property type="match status" value="1"/>
</dbReference>
<dbReference type="AlphaFoldDB" id="Q2FNI4"/>
<dbReference type="GeneID" id="3922747"/>
<dbReference type="SUPFAM" id="SSF52540">
    <property type="entry name" value="P-loop containing nucleoside triphosphate hydrolases"/>
    <property type="match status" value="1"/>
</dbReference>
<dbReference type="KEGG" id="mhu:Mhun_0551"/>
<keyword evidence="9" id="KW-0234">DNA repair</keyword>
<evidence type="ECO:0000256" key="8">
    <source>
        <dbReference type="ARBA" id="ARBA00023125"/>
    </source>
</evidence>
<proteinExistence type="predicted"/>
<evidence type="ECO:0000256" key="13">
    <source>
        <dbReference type="ARBA" id="ARBA00048988"/>
    </source>
</evidence>
<dbReference type="InterPro" id="IPR014016">
    <property type="entry name" value="UvrD-like_ATP-bd"/>
</dbReference>
<dbReference type="eggNOG" id="arCOG00802">
    <property type="taxonomic scope" value="Archaea"/>
</dbReference>
<feature type="domain" description="UvrD-like helicase C-terminal" evidence="16">
    <location>
        <begin position="476"/>
        <end position="784"/>
    </location>
</feature>
<evidence type="ECO:0000259" key="16">
    <source>
        <dbReference type="PROSITE" id="PS51217"/>
    </source>
</evidence>
<organism evidence="17 18">
    <name type="scientific">Methanospirillum hungatei JF-1 (strain ATCC 27890 / DSM 864 / NBRC 100397 / JF-1)</name>
    <dbReference type="NCBI Taxonomy" id="323259"/>
    <lineage>
        <taxon>Archaea</taxon>
        <taxon>Methanobacteriati</taxon>
        <taxon>Methanobacteriota</taxon>
        <taxon>Stenosarchaea group</taxon>
        <taxon>Methanomicrobia</taxon>
        <taxon>Methanomicrobiales</taxon>
        <taxon>Methanospirillaceae</taxon>
        <taxon>Methanospirillum</taxon>
    </lineage>
</organism>
<dbReference type="OrthoDB" id="203178at2157"/>
<dbReference type="PROSITE" id="PS51198">
    <property type="entry name" value="UVRD_HELICASE_ATP_BIND"/>
    <property type="match status" value="1"/>
</dbReference>
<keyword evidence="2 14" id="KW-0547">Nucleotide-binding</keyword>
<dbReference type="PANTHER" id="PTHR11070:SF48">
    <property type="entry name" value="ATP-DEPENDENT HELICASE_NUCLEASE SUBUNIT A"/>
    <property type="match status" value="1"/>
</dbReference>
<dbReference type="SUPFAM" id="SSF52980">
    <property type="entry name" value="Restriction endonuclease-like"/>
    <property type="match status" value="1"/>
</dbReference>
<evidence type="ECO:0000256" key="6">
    <source>
        <dbReference type="ARBA" id="ARBA00022839"/>
    </source>
</evidence>
<comment type="catalytic activity">
    <reaction evidence="13">
        <text>ATP + H2O = ADP + phosphate + H(+)</text>
        <dbReference type="Rhea" id="RHEA:13065"/>
        <dbReference type="ChEBI" id="CHEBI:15377"/>
        <dbReference type="ChEBI" id="CHEBI:15378"/>
        <dbReference type="ChEBI" id="CHEBI:30616"/>
        <dbReference type="ChEBI" id="CHEBI:43474"/>
        <dbReference type="ChEBI" id="CHEBI:456216"/>
        <dbReference type="EC" id="5.6.2.4"/>
    </reaction>
</comment>
<dbReference type="InParanoid" id="Q2FNI4"/>
<evidence type="ECO:0000256" key="14">
    <source>
        <dbReference type="PROSITE-ProRule" id="PRU00560"/>
    </source>
</evidence>
<dbReference type="InterPro" id="IPR011335">
    <property type="entry name" value="Restrct_endonuc-II-like"/>
</dbReference>
<dbReference type="PANTHER" id="PTHR11070">
    <property type="entry name" value="UVRD / RECB / PCRA DNA HELICASE FAMILY MEMBER"/>
    <property type="match status" value="1"/>
</dbReference>
<dbReference type="InterPro" id="IPR014017">
    <property type="entry name" value="DNA_helicase_UvrD-like_C"/>
</dbReference>
<gene>
    <name evidence="17" type="ordered locus">Mhun_0551</name>
</gene>
<dbReference type="Proteomes" id="UP000001941">
    <property type="component" value="Chromosome"/>
</dbReference>
<evidence type="ECO:0000256" key="2">
    <source>
        <dbReference type="ARBA" id="ARBA00022741"/>
    </source>
</evidence>
<feature type="binding site" evidence="14">
    <location>
        <begin position="22"/>
        <end position="29"/>
    </location>
    <ligand>
        <name>ATP</name>
        <dbReference type="ChEBI" id="CHEBI:30616"/>
    </ligand>
</feature>
<feature type="domain" description="UvrD-like helicase ATP-binding" evidence="15">
    <location>
        <begin position="1"/>
        <end position="457"/>
    </location>
</feature>
<dbReference type="EC" id="5.6.2.4" evidence="12"/>
<reference evidence="18" key="1">
    <citation type="journal article" date="2016" name="Stand. Genomic Sci.">
        <title>Complete genome sequence of Methanospirillum hungatei type strain JF1.</title>
        <authorList>
            <person name="Gunsalus R.P."/>
            <person name="Cook L.E."/>
            <person name="Crable B."/>
            <person name="Rohlin L."/>
            <person name="McDonald E."/>
            <person name="Mouttaki H."/>
            <person name="Sieber J.R."/>
            <person name="Poweleit N."/>
            <person name="Zhou H."/>
            <person name="Lapidus A.L."/>
            <person name="Daligault H.E."/>
            <person name="Land M."/>
            <person name="Gilna P."/>
            <person name="Ivanova N."/>
            <person name="Kyrpides N."/>
            <person name="Culley D.E."/>
            <person name="McInerney M.J."/>
        </authorList>
    </citation>
    <scope>NUCLEOTIDE SEQUENCE [LARGE SCALE GENOMIC DNA]</scope>
    <source>
        <strain evidence="18">ATCC 27890 / DSM 864 / NBRC 100397 / JF-1</strain>
    </source>
</reference>
<protein>
    <recommendedName>
        <fullName evidence="12">DNA 3'-5' helicase</fullName>
        <ecNumber evidence="12">5.6.2.4</ecNumber>
    </recommendedName>
</protein>
<dbReference type="GO" id="GO:0000725">
    <property type="term" value="P:recombinational repair"/>
    <property type="evidence" value="ECO:0007669"/>
    <property type="project" value="TreeGrafter"/>
</dbReference>
<evidence type="ECO:0000256" key="9">
    <source>
        <dbReference type="ARBA" id="ARBA00023204"/>
    </source>
</evidence>
<dbReference type="STRING" id="323259.Mhun_0551"/>
<dbReference type="InterPro" id="IPR027417">
    <property type="entry name" value="P-loop_NTPase"/>
</dbReference>
<dbReference type="GO" id="GO:0005524">
    <property type="term" value="F:ATP binding"/>
    <property type="evidence" value="ECO:0007669"/>
    <property type="project" value="UniProtKB-UniRule"/>
</dbReference>
<dbReference type="InterPro" id="IPR011604">
    <property type="entry name" value="PDDEXK-like_dom_sf"/>
</dbReference>
<dbReference type="GO" id="GO:0003677">
    <property type="term" value="F:DNA binding"/>
    <property type="evidence" value="ECO:0007669"/>
    <property type="project" value="UniProtKB-KW"/>
</dbReference>
<evidence type="ECO:0000256" key="10">
    <source>
        <dbReference type="ARBA" id="ARBA00023235"/>
    </source>
</evidence>
<keyword evidence="8" id="KW-0238">DNA-binding</keyword>
<dbReference type="GO" id="GO:0033202">
    <property type="term" value="C:DNA helicase complex"/>
    <property type="evidence" value="ECO:0007669"/>
    <property type="project" value="TreeGrafter"/>
</dbReference>
<dbReference type="RefSeq" id="WP_011447598.1">
    <property type="nucleotide sequence ID" value="NC_007796.1"/>
</dbReference>